<reference evidence="1" key="1">
    <citation type="submission" date="2021-01" db="EMBL/GenBank/DDBJ databases">
        <title>Whole genome shotgun sequence of Sinosporangium siamense NBRC 109515.</title>
        <authorList>
            <person name="Komaki H."/>
            <person name="Tamura T."/>
        </authorList>
    </citation>
    <scope>NUCLEOTIDE SEQUENCE</scope>
    <source>
        <strain evidence="1">NBRC 109515</strain>
    </source>
</reference>
<dbReference type="AlphaFoldDB" id="A0A919RG87"/>
<dbReference type="EMBL" id="BOOW01000012">
    <property type="protein sequence ID" value="GII91829.1"/>
    <property type="molecule type" value="Genomic_DNA"/>
</dbReference>
<keyword evidence="2" id="KW-1185">Reference proteome</keyword>
<organism evidence="1 2">
    <name type="scientific">Sinosporangium siamense</name>
    <dbReference type="NCBI Taxonomy" id="1367973"/>
    <lineage>
        <taxon>Bacteria</taxon>
        <taxon>Bacillati</taxon>
        <taxon>Actinomycetota</taxon>
        <taxon>Actinomycetes</taxon>
        <taxon>Streptosporangiales</taxon>
        <taxon>Streptosporangiaceae</taxon>
        <taxon>Sinosporangium</taxon>
    </lineage>
</organism>
<name>A0A919RG87_9ACTN</name>
<dbReference type="Proteomes" id="UP000606172">
    <property type="component" value="Unassembled WGS sequence"/>
</dbReference>
<dbReference type="RefSeq" id="WP_204024051.1">
    <property type="nucleotide sequence ID" value="NZ_BOOW01000012.1"/>
</dbReference>
<proteinExistence type="predicted"/>
<comment type="caution">
    <text evidence="1">The sequence shown here is derived from an EMBL/GenBank/DDBJ whole genome shotgun (WGS) entry which is preliminary data.</text>
</comment>
<protein>
    <submittedName>
        <fullName evidence="1">Uncharacterized protein</fullName>
    </submittedName>
</protein>
<accession>A0A919RG87</accession>
<sequence length="656" mass="70773">MTSDAGFCGIDPDEMGRVAESLRRSAANLAASCREFDTKFRQTGVSTSVLQEIADIADWGGKQVSMLQGRIELINALGKGAQEPAAAGGSASSLLHLPDQIEDFETARGLATMFNQDIFTTKYSGEFQGQLIHNHTGRVAQLANNPQAAAAFFAFLSPQVRDTLPNLIATTGSKTAKQDLAAFSSALGAALRAPNHIPAFTKVREALVKPTHDKQVAWQRLALLRGANVPSDVRSAAARSLVLDDFMRNPKQNWHTSGFTQLKAYGLPSDLVVLGLEVLGDDGTAVRDAFAKAGGADLKIGQVDKMKRLFDYGRTGGESIGDVFGRVLVAGSEATEEKAGHHSPAAAAFALDTLLAAGSFGATLPRSAKDSMGVIANSYVHELLSGGRTDKATDRISGMNAPKHWIDWPGVTPAFYLSPGDTYRFFKTFAGEDRAVDEFNKTVAGLRHDLLISAARLDAKGKTDYFRGLSTTFGDLGSIQFKATKEVLGEEDAVAGLARDVTKNSFALLLDGVPIVGKAAELGWALVQAYVVSTASDAWADSFETQVEAADKKQSDVSRRMMYDMAYLLHAGGYPASDPPKELVNPVTGNLKTYEELTTEARQEAKNGQQWEQALQRKLNAYEAWMDKNRDLDDKIEYSSRAHTSNLAEHRLQNSD</sequence>
<evidence type="ECO:0000313" key="1">
    <source>
        <dbReference type="EMBL" id="GII91829.1"/>
    </source>
</evidence>
<evidence type="ECO:0000313" key="2">
    <source>
        <dbReference type="Proteomes" id="UP000606172"/>
    </source>
</evidence>
<gene>
    <name evidence="1" type="ORF">Ssi02_20600</name>
</gene>